<feature type="domain" description="Effector-associated" evidence="1">
    <location>
        <begin position="9"/>
        <end position="64"/>
    </location>
</feature>
<organism evidence="2">
    <name type="scientific">hydrothermal vent metagenome</name>
    <dbReference type="NCBI Taxonomy" id="652676"/>
    <lineage>
        <taxon>unclassified sequences</taxon>
        <taxon>metagenomes</taxon>
        <taxon>ecological metagenomes</taxon>
    </lineage>
</organism>
<sequence length="74" mass="8630">MSKVKNGQTLSNLNTLCFELKEEYEVEFENLKGETVESKAIALIKYFENRKYLPALFDYCKKAREGISWDEVEG</sequence>
<evidence type="ECO:0000313" key="2">
    <source>
        <dbReference type="EMBL" id="VAW30406.1"/>
    </source>
</evidence>
<dbReference type="InterPro" id="IPR045435">
    <property type="entry name" value="EAD7"/>
</dbReference>
<gene>
    <name evidence="2" type="ORF">MNBD_CHLOROFLEXI01-5092</name>
</gene>
<dbReference type="Pfam" id="PF19960">
    <property type="entry name" value="EAD7"/>
    <property type="match status" value="1"/>
</dbReference>
<protein>
    <recommendedName>
        <fullName evidence="1">Effector-associated domain-containing protein</fullName>
    </recommendedName>
</protein>
<accession>A0A3B0VEJ5</accession>
<dbReference type="EMBL" id="UOEU01000051">
    <property type="protein sequence ID" value="VAW30406.1"/>
    <property type="molecule type" value="Genomic_DNA"/>
</dbReference>
<dbReference type="AlphaFoldDB" id="A0A3B0VEJ5"/>
<name>A0A3B0VEJ5_9ZZZZ</name>
<reference evidence="2" key="1">
    <citation type="submission" date="2018-06" db="EMBL/GenBank/DDBJ databases">
        <authorList>
            <person name="Zhirakovskaya E."/>
        </authorList>
    </citation>
    <scope>NUCLEOTIDE SEQUENCE</scope>
</reference>
<proteinExistence type="predicted"/>
<evidence type="ECO:0000259" key="1">
    <source>
        <dbReference type="Pfam" id="PF19960"/>
    </source>
</evidence>